<sequence>MLMTLAPSSDNSCCRNIVSYQAAVSANKNNVISKMANLRKELEKCKHPNSRKTKALGKKARRQNNKHKTRLGHAIKSNIMGEKLSWFLGHIDEERTTPLSPQEFEELIELYLHRFDEELQQIALKQSIGKNRANQHAARQDVIRITLERERNEYQSGGMELLNLCDPAKFKMLIDWDGSALSVQHLKLDLVSHNMLQRLKQSAAASTSADQMETV</sequence>
<feature type="region of interest" description="Disordered" evidence="2">
    <location>
        <begin position="46"/>
        <end position="68"/>
    </location>
</feature>
<proteinExistence type="inferred from homology"/>
<evidence type="ECO:0000256" key="2">
    <source>
        <dbReference type="SAM" id="MobiDB-lite"/>
    </source>
</evidence>
<comment type="similarity">
    <text evidence="1">Belongs to the TMA16 family.</text>
</comment>
<evidence type="ECO:0000313" key="3">
    <source>
        <dbReference type="Proteomes" id="UP000694904"/>
    </source>
</evidence>
<reference evidence="3" key="1">
    <citation type="journal article" date="1997" name="Nucleic Acids Res.">
        <title>tRNAscan-SE: a program for improved detection of transfer RNA genes in genomic sequence.</title>
        <authorList>
            <person name="Lowe T.M."/>
            <person name="Eddy S.R."/>
        </authorList>
    </citation>
    <scope>NUCLEOTIDE SEQUENCE [LARGE SCALE GENOMIC DNA]</scope>
</reference>
<keyword evidence="3" id="KW-1185">Reference proteome</keyword>
<feature type="compositionally biased region" description="Basic residues" evidence="2">
    <location>
        <begin position="47"/>
        <end position="68"/>
    </location>
</feature>
<evidence type="ECO:0000313" key="4">
    <source>
        <dbReference type="RefSeq" id="XP_017870987.1"/>
    </source>
</evidence>
<reference evidence="4" key="3">
    <citation type="submission" date="2025-08" db="UniProtKB">
        <authorList>
            <consortium name="RefSeq"/>
        </authorList>
    </citation>
    <scope>IDENTIFICATION</scope>
    <source>
        <tissue evidence="4">Whole organism</tissue>
    </source>
</reference>
<dbReference type="Proteomes" id="UP000694904">
    <property type="component" value="Chromosome X"/>
</dbReference>
<accession>A0ABM1PUV1</accession>
<dbReference type="RefSeq" id="XP_017870987.1">
    <property type="nucleotide sequence ID" value="XM_018015498.1"/>
</dbReference>
<dbReference type="InterPro" id="IPR021346">
    <property type="entry name" value="Tma16"/>
</dbReference>
<evidence type="ECO:0000256" key="1">
    <source>
        <dbReference type="ARBA" id="ARBA00034127"/>
    </source>
</evidence>
<protein>
    <submittedName>
        <fullName evidence="4">Translation machinery-associated protein 16 homolog</fullName>
    </submittedName>
</protein>
<dbReference type="PANTHER" id="PTHR13349">
    <property type="entry name" value="TRANSLATION MACHINERY-ASSOCIATED PROTEIN 16"/>
    <property type="match status" value="1"/>
</dbReference>
<dbReference type="Pfam" id="PF11176">
    <property type="entry name" value="Tma16"/>
    <property type="match status" value="1"/>
</dbReference>
<dbReference type="Gene3D" id="1.20.1440.170">
    <property type="entry name" value="Translation machinery-associated protein 16-like"/>
    <property type="match status" value="1"/>
</dbReference>
<organism evidence="3 4">
    <name type="scientific">Drosophila arizonae</name>
    <name type="common">Fruit fly</name>
    <dbReference type="NCBI Taxonomy" id="7263"/>
    <lineage>
        <taxon>Eukaryota</taxon>
        <taxon>Metazoa</taxon>
        <taxon>Ecdysozoa</taxon>
        <taxon>Arthropoda</taxon>
        <taxon>Hexapoda</taxon>
        <taxon>Insecta</taxon>
        <taxon>Pterygota</taxon>
        <taxon>Neoptera</taxon>
        <taxon>Endopterygota</taxon>
        <taxon>Diptera</taxon>
        <taxon>Brachycera</taxon>
        <taxon>Muscomorpha</taxon>
        <taxon>Ephydroidea</taxon>
        <taxon>Drosophilidae</taxon>
        <taxon>Drosophila</taxon>
    </lineage>
</organism>
<dbReference type="InterPro" id="IPR038356">
    <property type="entry name" value="Tma16_sf"/>
</dbReference>
<gene>
    <name evidence="4" type="primary">LOC108619135</name>
</gene>
<name>A0ABM1PUV1_DROAR</name>
<dbReference type="PANTHER" id="PTHR13349:SF2">
    <property type="entry name" value="TRANSLATION MACHINERY-ASSOCIATED PROTEIN 16"/>
    <property type="match status" value="1"/>
</dbReference>
<reference evidence="3" key="2">
    <citation type="journal article" date="2016" name="G3 (Bethesda)">
        <title>Genome Evolution in Three Species of Cactophilic Drosophila.</title>
        <authorList>
            <person name="Sanchez-Flores A."/>
            <person name="Penazola F."/>
            <person name="Carpinteyro-Ponce J."/>
            <person name="Nazario-Yepiz N."/>
            <person name="Abreu-Goodger C."/>
            <person name="Machado C.A."/>
            <person name="Markow T.A."/>
        </authorList>
    </citation>
    <scope>NUCLEOTIDE SEQUENCE [LARGE SCALE GENOMIC DNA]</scope>
</reference>
<dbReference type="GeneID" id="108619135"/>